<evidence type="ECO:0000256" key="1">
    <source>
        <dbReference type="SAM" id="MobiDB-lite"/>
    </source>
</evidence>
<name>B5YNV8_THAPS</name>
<dbReference type="InParanoid" id="B5YNV8"/>
<reference evidence="2 3" key="2">
    <citation type="journal article" date="2008" name="Nature">
        <title>The Phaeodactylum genome reveals the evolutionary history of diatom genomes.</title>
        <authorList>
            <person name="Bowler C."/>
            <person name="Allen A.E."/>
            <person name="Badger J.H."/>
            <person name="Grimwood J."/>
            <person name="Jabbari K."/>
            <person name="Kuo A."/>
            <person name="Maheswari U."/>
            <person name="Martens C."/>
            <person name="Maumus F."/>
            <person name="Otillar R.P."/>
            <person name="Rayko E."/>
            <person name="Salamov A."/>
            <person name="Vandepoele K."/>
            <person name="Beszteri B."/>
            <person name="Gruber A."/>
            <person name="Heijde M."/>
            <person name="Katinka M."/>
            <person name="Mock T."/>
            <person name="Valentin K."/>
            <person name="Verret F."/>
            <person name="Berges J.A."/>
            <person name="Brownlee C."/>
            <person name="Cadoret J.P."/>
            <person name="Chiovitti A."/>
            <person name="Choi C.J."/>
            <person name="Coesel S."/>
            <person name="De Martino A."/>
            <person name="Detter J.C."/>
            <person name="Durkin C."/>
            <person name="Falciatore A."/>
            <person name="Fournet J."/>
            <person name="Haruta M."/>
            <person name="Huysman M.J."/>
            <person name="Jenkins B.D."/>
            <person name="Jiroutova K."/>
            <person name="Jorgensen R.E."/>
            <person name="Joubert Y."/>
            <person name="Kaplan A."/>
            <person name="Kroger N."/>
            <person name="Kroth P.G."/>
            <person name="La Roche J."/>
            <person name="Lindquist E."/>
            <person name="Lommer M."/>
            <person name="Martin-Jezequel V."/>
            <person name="Lopez P.J."/>
            <person name="Lucas S."/>
            <person name="Mangogna M."/>
            <person name="McGinnis K."/>
            <person name="Medlin L.K."/>
            <person name="Montsant A."/>
            <person name="Oudot-Le Secq M.P."/>
            <person name="Napoli C."/>
            <person name="Obornik M."/>
            <person name="Parker M.S."/>
            <person name="Petit J.L."/>
            <person name="Porcel B.M."/>
            <person name="Poulsen N."/>
            <person name="Robison M."/>
            <person name="Rychlewski L."/>
            <person name="Rynearson T.A."/>
            <person name="Schmutz J."/>
            <person name="Shapiro H."/>
            <person name="Siaut M."/>
            <person name="Stanley M."/>
            <person name="Sussman M.R."/>
            <person name="Taylor A.R."/>
            <person name="Vardi A."/>
            <person name="von Dassow P."/>
            <person name="Vyverman W."/>
            <person name="Willis A."/>
            <person name="Wyrwicz L.S."/>
            <person name="Rokhsar D.S."/>
            <person name="Weissenbach J."/>
            <person name="Armbrust E.V."/>
            <person name="Green B.R."/>
            <person name="Van de Peer Y."/>
            <person name="Grigoriev I.V."/>
        </authorList>
    </citation>
    <scope>NUCLEOTIDE SEQUENCE [LARGE SCALE GENOMIC DNA]</scope>
    <source>
        <strain evidence="2 3">CCMP1335</strain>
    </source>
</reference>
<dbReference type="HOGENOM" id="CLU_999220_0_0_1"/>
<feature type="compositionally biased region" description="Basic residues" evidence="1">
    <location>
        <begin position="265"/>
        <end position="279"/>
    </location>
</feature>
<dbReference type="PaxDb" id="35128-Thaps23623"/>
<dbReference type="eggNOG" id="ENOG502QZB2">
    <property type="taxonomic scope" value="Eukaryota"/>
</dbReference>
<dbReference type="RefSeq" id="XP_002295985.1">
    <property type="nucleotide sequence ID" value="XM_002295949.1"/>
</dbReference>
<dbReference type="KEGG" id="tps:THAPS_23623"/>
<evidence type="ECO:0000313" key="3">
    <source>
        <dbReference type="Proteomes" id="UP000001449"/>
    </source>
</evidence>
<dbReference type="AlphaFoldDB" id="B5YNV8"/>
<protein>
    <submittedName>
        <fullName evidence="2">Uncharacterized protein</fullName>
    </submittedName>
</protein>
<organism evidence="2 3">
    <name type="scientific">Thalassiosira pseudonana</name>
    <name type="common">Marine diatom</name>
    <name type="synonym">Cyclotella nana</name>
    <dbReference type="NCBI Taxonomy" id="35128"/>
    <lineage>
        <taxon>Eukaryota</taxon>
        <taxon>Sar</taxon>
        <taxon>Stramenopiles</taxon>
        <taxon>Ochrophyta</taxon>
        <taxon>Bacillariophyta</taxon>
        <taxon>Coscinodiscophyceae</taxon>
        <taxon>Thalassiosirophycidae</taxon>
        <taxon>Thalassiosirales</taxon>
        <taxon>Thalassiosiraceae</taxon>
        <taxon>Thalassiosira</taxon>
    </lineage>
</organism>
<proteinExistence type="predicted"/>
<evidence type="ECO:0000313" key="2">
    <source>
        <dbReference type="EMBL" id="ACI64702.1"/>
    </source>
</evidence>
<dbReference type="GeneID" id="7450601"/>
<accession>B5YNV8</accession>
<feature type="region of interest" description="Disordered" evidence="1">
    <location>
        <begin position="233"/>
        <end position="279"/>
    </location>
</feature>
<keyword evidence="3" id="KW-1185">Reference proteome</keyword>
<sequence length="279" mass="30755">MQSSAALSPSPFVVFAAFPSNSVSKSLHHNASSLSEGATMCNSSAVSSVSPIESSVAEVGSCVLPHKKIVPMSTILDAPSPNQEPKSASKVVNFDAVHIREHARILGDSPSVSVGPPISLSWDAEGSSSFPIDEYESVRSYTRRARHEFQVPAGLRVEWLMEAGYSYGTLHEVSTAIMEDRRKLIASVTKSHLQDKADAFAENVRRKVGSVVSVGKKEKHDVYKEWKAQKKDMEEECQMTSTSRQTHFRRASTGHQEQPEESASRRRTLSHRRRSTAFL</sequence>
<dbReference type="Proteomes" id="UP000001449">
    <property type="component" value="Chromosome 7"/>
</dbReference>
<reference evidence="2 3" key="1">
    <citation type="journal article" date="2004" name="Science">
        <title>The genome of the diatom Thalassiosira pseudonana: ecology, evolution, and metabolism.</title>
        <authorList>
            <person name="Armbrust E.V."/>
            <person name="Berges J.A."/>
            <person name="Bowler C."/>
            <person name="Green B.R."/>
            <person name="Martinez D."/>
            <person name="Putnam N.H."/>
            <person name="Zhou S."/>
            <person name="Allen A.E."/>
            <person name="Apt K.E."/>
            <person name="Bechner M."/>
            <person name="Brzezinski M.A."/>
            <person name="Chaal B.K."/>
            <person name="Chiovitti A."/>
            <person name="Davis A.K."/>
            <person name="Demarest M.S."/>
            <person name="Detter J.C."/>
            <person name="Glavina T."/>
            <person name="Goodstein D."/>
            <person name="Hadi M.Z."/>
            <person name="Hellsten U."/>
            <person name="Hildebrand M."/>
            <person name="Jenkins B.D."/>
            <person name="Jurka J."/>
            <person name="Kapitonov V.V."/>
            <person name="Kroger N."/>
            <person name="Lau W.W."/>
            <person name="Lane T.W."/>
            <person name="Larimer F.W."/>
            <person name="Lippmeier J.C."/>
            <person name="Lucas S."/>
            <person name="Medina M."/>
            <person name="Montsant A."/>
            <person name="Obornik M."/>
            <person name="Parker M.S."/>
            <person name="Palenik B."/>
            <person name="Pazour G.J."/>
            <person name="Richardson P.M."/>
            <person name="Rynearson T.A."/>
            <person name="Saito M.A."/>
            <person name="Schwartz D.C."/>
            <person name="Thamatrakoln K."/>
            <person name="Valentin K."/>
            <person name="Vardi A."/>
            <person name="Wilkerson F.P."/>
            <person name="Rokhsar D.S."/>
        </authorList>
    </citation>
    <scope>NUCLEOTIDE SEQUENCE [LARGE SCALE GENOMIC DNA]</scope>
    <source>
        <strain evidence="2 3">CCMP1335</strain>
    </source>
</reference>
<gene>
    <name evidence="2" type="ORF">THAPS_23623</name>
</gene>
<dbReference type="EMBL" id="CP001160">
    <property type="protein sequence ID" value="ACI64702.1"/>
    <property type="molecule type" value="Genomic_DNA"/>
</dbReference>